<gene>
    <name evidence="9" type="ORF">PXEA_LOCUS34559</name>
</gene>
<evidence type="ECO:0000313" key="10">
    <source>
        <dbReference type="Proteomes" id="UP000784294"/>
    </source>
</evidence>
<keyword evidence="4" id="KW-0804">Transcription</keyword>
<evidence type="ECO:0000256" key="4">
    <source>
        <dbReference type="ARBA" id="ARBA00023163"/>
    </source>
</evidence>
<dbReference type="InterPro" id="IPR036390">
    <property type="entry name" value="WH_DNA-bd_sf"/>
</dbReference>
<proteinExistence type="predicted"/>
<comment type="subcellular location">
    <subcellularLocation>
        <location evidence="1 6">Nucleus</location>
    </subcellularLocation>
</comment>
<protein>
    <recommendedName>
        <fullName evidence="8">Fork-head domain-containing protein</fullName>
    </recommendedName>
</protein>
<dbReference type="InterPro" id="IPR001766">
    <property type="entry name" value="Fork_head_dom"/>
</dbReference>
<dbReference type="GO" id="GO:0003700">
    <property type="term" value="F:DNA-binding transcription factor activity"/>
    <property type="evidence" value="ECO:0007669"/>
    <property type="project" value="InterPro"/>
</dbReference>
<reference evidence="9" key="1">
    <citation type="submission" date="2018-11" db="EMBL/GenBank/DDBJ databases">
        <authorList>
            <consortium name="Pathogen Informatics"/>
        </authorList>
    </citation>
    <scope>NUCLEOTIDE SEQUENCE</scope>
</reference>
<feature type="domain" description="Fork-head" evidence="8">
    <location>
        <begin position="219"/>
        <end position="266"/>
    </location>
</feature>
<dbReference type="Pfam" id="PF00250">
    <property type="entry name" value="Forkhead"/>
    <property type="match status" value="1"/>
</dbReference>
<organism evidence="9 10">
    <name type="scientific">Protopolystoma xenopodis</name>
    <dbReference type="NCBI Taxonomy" id="117903"/>
    <lineage>
        <taxon>Eukaryota</taxon>
        <taxon>Metazoa</taxon>
        <taxon>Spiralia</taxon>
        <taxon>Lophotrochozoa</taxon>
        <taxon>Platyhelminthes</taxon>
        <taxon>Monogenea</taxon>
        <taxon>Polyopisthocotylea</taxon>
        <taxon>Polystomatidea</taxon>
        <taxon>Polystomatidae</taxon>
        <taxon>Protopolystoma</taxon>
    </lineage>
</organism>
<evidence type="ECO:0000256" key="6">
    <source>
        <dbReference type="PROSITE-ProRule" id="PRU00089"/>
    </source>
</evidence>
<keyword evidence="2" id="KW-0805">Transcription regulation</keyword>
<dbReference type="OrthoDB" id="691130at2759"/>
<comment type="caution">
    <text evidence="9">The sequence shown here is derived from an EMBL/GenBank/DDBJ whole genome shotgun (WGS) entry which is preliminary data.</text>
</comment>
<evidence type="ECO:0000256" key="2">
    <source>
        <dbReference type="ARBA" id="ARBA00023015"/>
    </source>
</evidence>
<keyword evidence="5 6" id="KW-0539">Nucleus</keyword>
<dbReference type="InterPro" id="IPR036388">
    <property type="entry name" value="WH-like_DNA-bd_sf"/>
</dbReference>
<evidence type="ECO:0000256" key="5">
    <source>
        <dbReference type="ARBA" id="ARBA00023242"/>
    </source>
</evidence>
<feature type="region of interest" description="Disordered" evidence="7">
    <location>
        <begin position="1"/>
        <end position="58"/>
    </location>
</feature>
<keyword evidence="10" id="KW-1185">Reference proteome</keyword>
<dbReference type="Gene3D" id="1.10.10.10">
    <property type="entry name" value="Winged helix-like DNA-binding domain superfamily/Winged helix DNA-binding domain"/>
    <property type="match status" value="1"/>
</dbReference>
<feature type="DNA-binding region" description="Fork-head" evidence="6">
    <location>
        <begin position="219"/>
        <end position="266"/>
    </location>
</feature>
<dbReference type="PROSITE" id="PS50039">
    <property type="entry name" value="FORK_HEAD_3"/>
    <property type="match status" value="1"/>
</dbReference>
<sequence>MGSSSLPREKRFRLVPFDPDPSIDDTPPLNKPNFRFPDHVSLPQLPQQLHLPPPPTASPPLSHESTCCSVCHFSEGSHCSEGGCLPSPASPYSSTPTNSHFSCLPECSLSRSDQQIGNSILFACPMLRDTSEAISSTASPFFEADGGKSALPMLSGTSDRLTNLIDNFGAGTPDSLATNLSSLRSSWPDPVTVGGNMNGSSCLPKRMSSPADVPVTHPKPLFSYAQMIIQAIVSSPEKRLTLSDIYTFISKHFPYYKPNEKGWQVSRLVAWLLPMLLYLHKSLFYDIKLS</sequence>
<dbReference type="EMBL" id="CAAALY010267934">
    <property type="protein sequence ID" value="VEL41119.1"/>
    <property type="molecule type" value="Genomic_DNA"/>
</dbReference>
<dbReference type="PRINTS" id="PR00053">
    <property type="entry name" value="FORKHEAD"/>
</dbReference>
<dbReference type="Proteomes" id="UP000784294">
    <property type="component" value="Unassembled WGS sequence"/>
</dbReference>
<dbReference type="SMART" id="SM00339">
    <property type="entry name" value="FH"/>
    <property type="match status" value="1"/>
</dbReference>
<accession>A0A448XNL4</accession>
<evidence type="ECO:0000256" key="3">
    <source>
        <dbReference type="ARBA" id="ARBA00023125"/>
    </source>
</evidence>
<dbReference type="GO" id="GO:0043565">
    <property type="term" value="F:sequence-specific DNA binding"/>
    <property type="evidence" value="ECO:0007669"/>
    <property type="project" value="InterPro"/>
</dbReference>
<dbReference type="PANTHER" id="PTHR45881">
    <property type="entry name" value="CHECKPOINT SUPPRESSOR 1-LIKE, ISOFORM A-RELATED"/>
    <property type="match status" value="1"/>
</dbReference>
<keyword evidence="3 6" id="KW-0238">DNA-binding</keyword>
<dbReference type="GO" id="GO:0005634">
    <property type="term" value="C:nucleus"/>
    <property type="evidence" value="ECO:0007669"/>
    <property type="project" value="UniProtKB-SubCell"/>
</dbReference>
<evidence type="ECO:0000313" key="9">
    <source>
        <dbReference type="EMBL" id="VEL41119.1"/>
    </source>
</evidence>
<evidence type="ECO:0000259" key="8">
    <source>
        <dbReference type="PROSITE" id="PS50039"/>
    </source>
</evidence>
<dbReference type="SUPFAM" id="SSF46785">
    <property type="entry name" value="Winged helix' DNA-binding domain"/>
    <property type="match status" value="1"/>
</dbReference>
<evidence type="ECO:0000256" key="1">
    <source>
        <dbReference type="ARBA" id="ARBA00004123"/>
    </source>
</evidence>
<evidence type="ECO:0000256" key="7">
    <source>
        <dbReference type="SAM" id="MobiDB-lite"/>
    </source>
</evidence>
<name>A0A448XNL4_9PLAT</name>
<dbReference type="AlphaFoldDB" id="A0A448XNL4"/>